<dbReference type="OrthoDB" id="1166527at2759"/>
<dbReference type="EMBL" id="JABXBU010002230">
    <property type="protein sequence ID" value="KAF8767703.1"/>
    <property type="molecule type" value="Genomic_DNA"/>
</dbReference>
<dbReference type="PRINTS" id="PR00621">
    <property type="entry name" value="HISTONEH2B"/>
</dbReference>
<evidence type="ECO:0000313" key="4">
    <source>
        <dbReference type="Proteomes" id="UP000807504"/>
    </source>
</evidence>
<dbReference type="Gene3D" id="1.10.20.10">
    <property type="entry name" value="Histone, subunit A"/>
    <property type="match status" value="1"/>
</dbReference>
<dbReference type="Proteomes" id="UP000807504">
    <property type="component" value="Unassembled WGS sequence"/>
</dbReference>
<evidence type="ECO:0000259" key="2">
    <source>
        <dbReference type="Pfam" id="PF00125"/>
    </source>
</evidence>
<feature type="domain" description="Core Histone H2A/H2B/H3" evidence="2">
    <location>
        <begin position="10"/>
        <end position="90"/>
    </location>
</feature>
<name>A0A8T0E7F1_ARGBR</name>
<sequence length="119" mass="13606">MGDKNLYVRREKRKRNQLRYVKKASFESYIRKLLRNLSGQGRASISEPALAIINDMIKHFFTDLSLEATELMTASKKRTLTAWDIQDAVRATLKGEVANHAISEGQKAVTMYIDMTRQG</sequence>
<evidence type="ECO:0000256" key="1">
    <source>
        <dbReference type="ARBA" id="ARBA00006846"/>
    </source>
</evidence>
<dbReference type="PANTHER" id="PTHR23428">
    <property type="entry name" value="HISTONE H2B"/>
    <property type="match status" value="1"/>
</dbReference>
<dbReference type="InterPro" id="IPR000558">
    <property type="entry name" value="Histone_H2B"/>
</dbReference>
<comment type="caution">
    <text evidence="3">The sequence shown here is derived from an EMBL/GenBank/DDBJ whole genome shotgun (WGS) entry which is preliminary data.</text>
</comment>
<evidence type="ECO:0000313" key="3">
    <source>
        <dbReference type="EMBL" id="KAF8767703.1"/>
    </source>
</evidence>
<dbReference type="InterPro" id="IPR009072">
    <property type="entry name" value="Histone-fold"/>
</dbReference>
<dbReference type="GO" id="GO:0046982">
    <property type="term" value="F:protein heterodimerization activity"/>
    <property type="evidence" value="ECO:0007669"/>
    <property type="project" value="InterPro"/>
</dbReference>
<reference evidence="3" key="1">
    <citation type="journal article" date="2020" name="bioRxiv">
        <title>Chromosome-level reference genome of the European wasp spider Argiope bruennichi: a resource for studies on range expansion and evolutionary adaptation.</title>
        <authorList>
            <person name="Sheffer M.M."/>
            <person name="Hoppe A."/>
            <person name="Krehenwinkel H."/>
            <person name="Uhl G."/>
            <person name="Kuss A.W."/>
            <person name="Jensen L."/>
            <person name="Jensen C."/>
            <person name="Gillespie R.G."/>
            <person name="Hoff K.J."/>
            <person name="Prost S."/>
        </authorList>
    </citation>
    <scope>NUCLEOTIDE SEQUENCE</scope>
</reference>
<dbReference type="SMART" id="SM00427">
    <property type="entry name" value="H2B"/>
    <property type="match status" value="1"/>
</dbReference>
<protein>
    <submittedName>
        <fullName evidence="3">Histone H2B like protein</fullName>
    </submittedName>
</protein>
<dbReference type="GO" id="GO:0003677">
    <property type="term" value="F:DNA binding"/>
    <property type="evidence" value="ECO:0007669"/>
    <property type="project" value="InterPro"/>
</dbReference>
<dbReference type="InterPro" id="IPR007125">
    <property type="entry name" value="H2A/H2B/H3"/>
</dbReference>
<accession>A0A8T0E7F1</accession>
<organism evidence="3 4">
    <name type="scientific">Argiope bruennichi</name>
    <name type="common">Wasp spider</name>
    <name type="synonym">Aranea bruennichi</name>
    <dbReference type="NCBI Taxonomy" id="94029"/>
    <lineage>
        <taxon>Eukaryota</taxon>
        <taxon>Metazoa</taxon>
        <taxon>Ecdysozoa</taxon>
        <taxon>Arthropoda</taxon>
        <taxon>Chelicerata</taxon>
        <taxon>Arachnida</taxon>
        <taxon>Araneae</taxon>
        <taxon>Araneomorphae</taxon>
        <taxon>Entelegynae</taxon>
        <taxon>Araneoidea</taxon>
        <taxon>Araneidae</taxon>
        <taxon>Argiope</taxon>
    </lineage>
</organism>
<dbReference type="GO" id="GO:0000786">
    <property type="term" value="C:nucleosome"/>
    <property type="evidence" value="ECO:0007669"/>
    <property type="project" value="InterPro"/>
</dbReference>
<dbReference type="Pfam" id="PF00125">
    <property type="entry name" value="Histone"/>
    <property type="match status" value="1"/>
</dbReference>
<reference evidence="3" key="2">
    <citation type="submission" date="2020-06" db="EMBL/GenBank/DDBJ databases">
        <authorList>
            <person name="Sheffer M."/>
        </authorList>
    </citation>
    <scope>NUCLEOTIDE SEQUENCE</scope>
</reference>
<keyword evidence="4" id="KW-1185">Reference proteome</keyword>
<proteinExistence type="inferred from homology"/>
<dbReference type="CDD" id="cd22910">
    <property type="entry name" value="HFD_H2B"/>
    <property type="match status" value="1"/>
</dbReference>
<dbReference type="GO" id="GO:0030527">
    <property type="term" value="F:structural constituent of chromatin"/>
    <property type="evidence" value="ECO:0007669"/>
    <property type="project" value="InterPro"/>
</dbReference>
<dbReference type="SUPFAM" id="SSF47113">
    <property type="entry name" value="Histone-fold"/>
    <property type="match status" value="1"/>
</dbReference>
<comment type="similarity">
    <text evidence="1">Belongs to the histone H2B family.</text>
</comment>
<dbReference type="AlphaFoldDB" id="A0A8T0E7F1"/>
<gene>
    <name evidence="3" type="ORF">HNY73_020616</name>
</gene>